<dbReference type="VEuPathDB" id="FungiDB:PNEJI1_001896"/>
<gene>
    <name evidence="3" type="ORF">PNEJI1_001896</name>
</gene>
<evidence type="ECO:0000256" key="1">
    <source>
        <dbReference type="SAM" id="MobiDB-lite"/>
    </source>
</evidence>
<dbReference type="InParanoid" id="L0PAA6"/>
<name>L0PAA6_PNEJI</name>
<protein>
    <recommendedName>
        <fullName evidence="5">Ubiquitin-like domain-containing protein</fullName>
    </recommendedName>
</protein>
<reference evidence="3 4" key="1">
    <citation type="journal article" date="2012" name="MBio">
        <title>De novo assembly of the Pneumocystis jirovecii genome from a single bronchoalveolar lavage fluid specimen from a patient.</title>
        <authorList>
            <person name="Cisse O.H."/>
            <person name="Pagni M."/>
            <person name="Hauser P.M."/>
        </authorList>
    </citation>
    <scope>NUCLEOTIDE SEQUENCE [LARGE SCALE GENOMIC DNA]</scope>
    <source>
        <strain evidence="3 4">SE8</strain>
    </source>
</reference>
<sequence length="339" mass="38547">MYDIDNSDGHMPCKIKVRVKSSMIPHLSEFVFEVNRQLTVGVLKNWISAVFKDYVSISEQQLLSGDCIAKNSQEISQFIKDDPNSVTFHLTTASESSLLSLSVPGLFIPFNVLGCDSFSQDIPGLGKTEQNTLDETVKSCSGSCDCTWLPIYYQAAVVNNELCLLKILNHSNVCSLDKESFSTEKRSPYRVLLMSSENVVQHINQNVQNNSQFLNTAVDSDSHVQNPGINNERLRMIFVHLCSWIRFCTLVIIALQFFLVWHTGHRDRNSHRNEQSSLGSEPELSQSISHDQGHNQNTEFNWGRNLGYRVLTFIIRTTFYALFYRINTNLNIGFFCPNK</sequence>
<evidence type="ECO:0000313" key="3">
    <source>
        <dbReference type="EMBL" id="CCJ29331.1"/>
    </source>
</evidence>
<feature type="region of interest" description="Disordered" evidence="1">
    <location>
        <begin position="270"/>
        <end position="292"/>
    </location>
</feature>
<evidence type="ECO:0000256" key="2">
    <source>
        <dbReference type="SAM" id="Phobius"/>
    </source>
</evidence>
<dbReference type="EMBL" id="CAKM01000176">
    <property type="protein sequence ID" value="CCJ29331.1"/>
    <property type="molecule type" value="Genomic_DNA"/>
</dbReference>
<dbReference type="STRING" id="1209962.L0PAA6"/>
<proteinExistence type="predicted"/>
<feature type="transmembrane region" description="Helical" evidence="2">
    <location>
        <begin position="244"/>
        <end position="262"/>
    </location>
</feature>
<dbReference type="AlphaFoldDB" id="L0PAA6"/>
<feature type="compositionally biased region" description="Polar residues" evidence="1">
    <location>
        <begin position="275"/>
        <end position="292"/>
    </location>
</feature>
<keyword evidence="2" id="KW-0812">Transmembrane</keyword>
<evidence type="ECO:0000313" key="4">
    <source>
        <dbReference type="Proteomes" id="UP000010422"/>
    </source>
</evidence>
<keyword evidence="2" id="KW-1133">Transmembrane helix</keyword>
<dbReference type="Proteomes" id="UP000010422">
    <property type="component" value="Unassembled WGS sequence"/>
</dbReference>
<comment type="caution">
    <text evidence="3">The sequence shown here is derived from an EMBL/GenBank/DDBJ whole genome shotgun (WGS) entry which is preliminary data.</text>
</comment>
<organism evidence="4">
    <name type="scientific">Pneumocystis jirovecii</name>
    <name type="common">Human pneumocystis pneumonia agent</name>
    <dbReference type="NCBI Taxonomy" id="42068"/>
    <lineage>
        <taxon>Eukaryota</taxon>
        <taxon>Fungi</taxon>
        <taxon>Dikarya</taxon>
        <taxon>Ascomycota</taxon>
        <taxon>Taphrinomycotina</taxon>
        <taxon>Pneumocystomycetes</taxon>
        <taxon>Pneumocystaceae</taxon>
        <taxon>Pneumocystis</taxon>
    </lineage>
</organism>
<evidence type="ECO:0008006" key="5">
    <source>
        <dbReference type="Google" id="ProtNLM"/>
    </source>
</evidence>
<keyword evidence="2" id="KW-0472">Membrane</keyword>
<accession>L0PAA6</accession>